<comment type="similarity">
    <text evidence="2 7 8">In the C-terminal section; belongs to the purine/pyrimidine phosphoribosyltransferase family.</text>
</comment>
<evidence type="ECO:0000256" key="6">
    <source>
        <dbReference type="ARBA" id="ARBA00022962"/>
    </source>
</evidence>
<dbReference type="InterPro" id="IPR029055">
    <property type="entry name" value="Ntn_hydrolases_N"/>
</dbReference>
<evidence type="ECO:0000256" key="3">
    <source>
        <dbReference type="ARBA" id="ARBA00022676"/>
    </source>
</evidence>
<dbReference type="Proteomes" id="UP000824101">
    <property type="component" value="Unassembled WGS sequence"/>
</dbReference>
<dbReference type="SUPFAM" id="SSF56235">
    <property type="entry name" value="N-terminal nucleophile aminohydrolases (Ntn hydrolases)"/>
    <property type="match status" value="1"/>
</dbReference>
<protein>
    <recommendedName>
        <fullName evidence="7">Amidophosphoribosyltransferase</fullName>
        <shortName evidence="7">ATase</shortName>
        <ecNumber evidence="7">2.4.2.14</ecNumber>
    </recommendedName>
    <alternativeName>
        <fullName evidence="7">Glutamine phosphoribosylpyrophosphate amidotransferase</fullName>
        <shortName evidence="7">GPATase</shortName>
    </alternativeName>
</protein>
<keyword evidence="7 11" id="KW-0411">Iron-sulfur</keyword>
<dbReference type="PANTHER" id="PTHR11907">
    <property type="entry name" value="AMIDOPHOSPHORIBOSYLTRANSFERASE"/>
    <property type="match status" value="1"/>
</dbReference>
<sequence length="495" mass="52700">MNQQLSNLSETGAFLSAGTSIPAAEASGVREECGIFGILDTAGKSVARDIYRGLCALQHRGQESCGIAVSATDGPPKNMSVHKGLGLVSEVFDENCLASLSGNLGVGHVRYSTSGSTTAENTQPLVLTYMKGTLALAHNGNLINAASLRREQEYTGALFHTTIDSEVIAYGIARERIRSSSVEEAVCRTASRLEGGYALVVASPRKLIGVRDPYGLKPLCLGRRGSAWLLASESCALSALGAEFVRDIRPGEAVTITEAGICSWPVTESPIRPAHCVFEYIYFARLDSVIDGVSVYDARLKSGAALARSCPADADLVAGVPDSGLTAAAGFSMESGIPFALAFCKNSYVGRTFIKPTPEERQSAVQMKLSVLEPVVRDKRIVLVDDSIVRGTTMSALIRMLRQAGAKEVHVRISSPPFLHPCYFGTDVPTGRQLIASSHSVETVCSLIGADSLGYLTLEDLGEMTGGLPLCRACFDGRYPMEVPKGDIRNELENL</sequence>
<keyword evidence="3 7" id="KW-0328">Glycosyltransferase</keyword>
<reference evidence="13" key="2">
    <citation type="submission" date="2021-04" db="EMBL/GenBank/DDBJ databases">
        <authorList>
            <person name="Gilroy R."/>
        </authorList>
    </citation>
    <scope>NUCLEOTIDE SEQUENCE</scope>
    <source>
        <strain evidence="13">ChiBcec1-1093</strain>
    </source>
</reference>
<evidence type="ECO:0000256" key="9">
    <source>
        <dbReference type="PIRSR" id="PIRSR000485-1"/>
    </source>
</evidence>
<organism evidence="13 14">
    <name type="scientific">Candidatus Lachnoclostridium stercorigallinarum</name>
    <dbReference type="NCBI Taxonomy" id="2838634"/>
    <lineage>
        <taxon>Bacteria</taxon>
        <taxon>Bacillati</taxon>
        <taxon>Bacillota</taxon>
        <taxon>Clostridia</taxon>
        <taxon>Lachnospirales</taxon>
        <taxon>Lachnospiraceae</taxon>
    </lineage>
</organism>
<dbReference type="SUPFAM" id="SSF53271">
    <property type="entry name" value="PRTase-like"/>
    <property type="match status" value="1"/>
</dbReference>
<keyword evidence="5 7" id="KW-0658">Purine biosynthesis</keyword>
<evidence type="ECO:0000256" key="10">
    <source>
        <dbReference type="PIRSR" id="PIRSR000485-2"/>
    </source>
</evidence>
<evidence type="ECO:0000256" key="7">
    <source>
        <dbReference type="HAMAP-Rule" id="MF_01931"/>
    </source>
</evidence>
<gene>
    <name evidence="7 13" type="primary">purF</name>
    <name evidence="13" type="ORF">IAA17_11580</name>
</gene>
<dbReference type="PROSITE" id="PS51278">
    <property type="entry name" value="GATASE_TYPE_2"/>
    <property type="match status" value="1"/>
</dbReference>
<dbReference type="HAMAP" id="MF_01931">
    <property type="entry name" value="PurF"/>
    <property type="match status" value="1"/>
</dbReference>
<comment type="cofactor">
    <cofactor evidence="7 10">
        <name>Mg(2+)</name>
        <dbReference type="ChEBI" id="CHEBI:18420"/>
    </cofactor>
    <text evidence="7 10">Binds 1 Mg(2+) ion per subunit.</text>
</comment>
<feature type="domain" description="Glutamine amidotransferase type-2" evidence="12">
    <location>
        <begin position="33"/>
        <end position="259"/>
    </location>
</feature>
<dbReference type="NCBIfam" id="TIGR01134">
    <property type="entry name" value="purF"/>
    <property type="match status" value="1"/>
</dbReference>
<dbReference type="GO" id="GO:0000287">
    <property type="term" value="F:magnesium ion binding"/>
    <property type="evidence" value="ECO:0007669"/>
    <property type="project" value="UniProtKB-UniRule"/>
</dbReference>
<feature type="binding site" evidence="7 11">
    <location>
        <position position="276"/>
    </location>
    <ligand>
        <name>[4Fe-4S] cluster</name>
        <dbReference type="ChEBI" id="CHEBI:49883"/>
    </ligand>
</feature>
<evidence type="ECO:0000256" key="1">
    <source>
        <dbReference type="ARBA" id="ARBA00005209"/>
    </source>
</evidence>
<evidence type="ECO:0000313" key="14">
    <source>
        <dbReference type="Proteomes" id="UP000824101"/>
    </source>
</evidence>
<dbReference type="Gene3D" id="3.40.50.2020">
    <property type="match status" value="1"/>
</dbReference>
<keyword evidence="7 10" id="KW-0460">Magnesium</keyword>
<dbReference type="Gene3D" id="3.60.20.10">
    <property type="entry name" value="Glutamine Phosphoribosylpyrophosphate, subunit 1, domain 1"/>
    <property type="match status" value="1"/>
</dbReference>
<keyword evidence="6 7" id="KW-0315">Glutamine amidotransferase</keyword>
<dbReference type="PIRSF" id="PIRSF000485">
    <property type="entry name" value="Amd_phspho_trans"/>
    <property type="match status" value="1"/>
</dbReference>
<evidence type="ECO:0000256" key="4">
    <source>
        <dbReference type="ARBA" id="ARBA00022679"/>
    </source>
</evidence>
<accession>A0A9D2GJP2</accession>
<dbReference type="Pfam" id="PF00156">
    <property type="entry name" value="Pribosyltran"/>
    <property type="match status" value="1"/>
</dbReference>
<feature type="active site" description="Nucleophile" evidence="7 9">
    <location>
        <position position="33"/>
    </location>
</feature>
<dbReference type="GO" id="GO:0009113">
    <property type="term" value="P:purine nucleobase biosynthetic process"/>
    <property type="evidence" value="ECO:0007669"/>
    <property type="project" value="UniProtKB-UniRule"/>
</dbReference>
<dbReference type="EMBL" id="DXBC01000185">
    <property type="protein sequence ID" value="HIZ80415.1"/>
    <property type="molecule type" value="Genomic_DNA"/>
</dbReference>
<dbReference type="Pfam" id="PF13537">
    <property type="entry name" value="GATase_7"/>
    <property type="match status" value="1"/>
</dbReference>
<comment type="catalytic activity">
    <reaction evidence="7 8">
        <text>5-phospho-beta-D-ribosylamine + L-glutamate + diphosphate = 5-phospho-alpha-D-ribose 1-diphosphate + L-glutamine + H2O</text>
        <dbReference type="Rhea" id="RHEA:14905"/>
        <dbReference type="ChEBI" id="CHEBI:15377"/>
        <dbReference type="ChEBI" id="CHEBI:29985"/>
        <dbReference type="ChEBI" id="CHEBI:33019"/>
        <dbReference type="ChEBI" id="CHEBI:58017"/>
        <dbReference type="ChEBI" id="CHEBI:58359"/>
        <dbReference type="ChEBI" id="CHEBI:58681"/>
        <dbReference type="EC" id="2.4.2.14"/>
    </reaction>
</comment>
<evidence type="ECO:0000256" key="11">
    <source>
        <dbReference type="PIRSR" id="PIRSR000485-3"/>
    </source>
</evidence>
<evidence type="ECO:0000256" key="8">
    <source>
        <dbReference type="PIRNR" id="PIRNR000485"/>
    </source>
</evidence>
<dbReference type="CDD" id="cd06223">
    <property type="entry name" value="PRTases_typeI"/>
    <property type="match status" value="1"/>
</dbReference>
<keyword evidence="7 10" id="KW-0479">Metal-binding</keyword>
<comment type="caution">
    <text evidence="13">The sequence shown here is derived from an EMBL/GenBank/DDBJ whole genome shotgun (WGS) entry which is preliminary data.</text>
</comment>
<keyword evidence="7 11" id="KW-0408">Iron</keyword>
<feature type="binding site" evidence="7 11">
    <location>
        <position position="422"/>
    </location>
    <ligand>
        <name>[4Fe-4S] cluster</name>
        <dbReference type="ChEBI" id="CHEBI:49883"/>
    </ligand>
</feature>
<dbReference type="InterPro" id="IPR005854">
    <property type="entry name" value="PurF"/>
</dbReference>
<evidence type="ECO:0000313" key="13">
    <source>
        <dbReference type="EMBL" id="HIZ80415.1"/>
    </source>
</evidence>
<evidence type="ECO:0000256" key="2">
    <source>
        <dbReference type="ARBA" id="ARBA00010138"/>
    </source>
</evidence>
<dbReference type="GO" id="GO:0006189">
    <property type="term" value="P:'de novo' IMP biosynthetic process"/>
    <property type="evidence" value="ECO:0007669"/>
    <property type="project" value="UniProtKB-UniRule"/>
</dbReference>
<evidence type="ECO:0000259" key="12">
    <source>
        <dbReference type="PROSITE" id="PS51278"/>
    </source>
</evidence>
<comment type="pathway">
    <text evidence="1 7 8">Purine metabolism; IMP biosynthesis via de novo pathway; N(1)-(5-phospho-D-ribosyl)glycinamide from 5-phospho-alpha-D-ribose 1-diphosphate: step 1/2.</text>
</comment>
<feature type="binding site" evidence="7 10">
    <location>
        <position position="386"/>
    </location>
    <ligand>
        <name>Mg(2+)</name>
        <dbReference type="ChEBI" id="CHEBI:18420"/>
    </ligand>
</feature>
<feature type="binding site" evidence="7 11">
    <location>
        <position position="474"/>
    </location>
    <ligand>
        <name>[4Fe-4S] cluster</name>
        <dbReference type="ChEBI" id="CHEBI:49883"/>
    </ligand>
</feature>
<feature type="binding site" evidence="7 10">
    <location>
        <position position="323"/>
    </location>
    <ligand>
        <name>Mg(2+)</name>
        <dbReference type="ChEBI" id="CHEBI:18420"/>
    </ligand>
</feature>
<comment type="function">
    <text evidence="7">Catalyzes the formation of phosphoribosylamine from phosphoribosylpyrophosphate (PRPP) and glutamine.</text>
</comment>
<name>A0A9D2GJP2_9FIRM</name>
<evidence type="ECO:0000256" key="5">
    <source>
        <dbReference type="ARBA" id="ARBA00022755"/>
    </source>
</evidence>
<reference evidence="13" key="1">
    <citation type="journal article" date="2021" name="PeerJ">
        <title>Extensive microbial diversity within the chicken gut microbiome revealed by metagenomics and culture.</title>
        <authorList>
            <person name="Gilroy R."/>
            <person name="Ravi A."/>
            <person name="Getino M."/>
            <person name="Pursley I."/>
            <person name="Horton D.L."/>
            <person name="Alikhan N.F."/>
            <person name="Baker D."/>
            <person name="Gharbi K."/>
            <person name="Hall N."/>
            <person name="Watson M."/>
            <person name="Adriaenssens E.M."/>
            <person name="Foster-Nyarko E."/>
            <person name="Jarju S."/>
            <person name="Secka A."/>
            <person name="Antonio M."/>
            <person name="Oren A."/>
            <person name="Chaudhuri R.R."/>
            <person name="La Ragione R."/>
            <person name="Hildebrand F."/>
            <person name="Pallen M.J."/>
        </authorList>
    </citation>
    <scope>NUCLEOTIDE SEQUENCE</scope>
    <source>
        <strain evidence="13">ChiBcec1-1093</strain>
    </source>
</reference>
<proteinExistence type="inferred from homology"/>
<feature type="binding site" evidence="7 11">
    <location>
        <position position="471"/>
    </location>
    <ligand>
        <name>[4Fe-4S] cluster</name>
        <dbReference type="ChEBI" id="CHEBI:49883"/>
    </ligand>
</feature>
<dbReference type="InterPro" id="IPR000836">
    <property type="entry name" value="PRTase_dom"/>
</dbReference>
<dbReference type="AlphaFoldDB" id="A0A9D2GJP2"/>
<dbReference type="InterPro" id="IPR029057">
    <property type="entry name" value="PRTase-like"/>
</dbReference>
<dbReference type="InterPro" id="IPR017932">
    <property type="entry name" value="GATase_2_dom"/>
</dbReference>
<dbReference type="CDD" id="cd00715">
    <property type="entry name" value="GPATase_N"/>
    <property type="match status" value="1"/>
</dbReference>
<dbReference type="EC" id="2.4.2.14" evidence="7"/>
<dbReference type="GO" id="GO:0004044">
    <property type="term" value="F:amidophosphoribosyltransferase activity"/>
    <property type="evidence" value="ECO:0007669"/>
    <property type="project" value="UniProtKB-UniRule"/>
</dbReference>
<dbReference type="GO" id="GO:0051539">
    <property type="term" value="F:4 iron, 4 sulfur cluster binding"/>
    <property type="evidence" value="ECO:0007669"/>
    <property type="project" value="UniProtKB-KW"/>
</dbReference>
<keyword evidence="7" id="KW-0004">4Fe-4S</keyword>
<dbReference type="InterPro" id="IPR035584">
    <property type="entry name" value="PurF_N"/>
</dbReference>
<comment type="cofactor">
    <cofactor evidence="7 11">
        <name>[4Fe-4S] cluster</name>
        <dbReference type="ChEBI" id="CHEBI:49883"/>
    </cofactor>
    <text evidence="7 11">Binds 1 [4Fe-4S] cluster per subunit.</text>
</comment>
<feature type="binding site" evidence="7 10">
    <location>
        <position position="385"/>
    </location>
    <ligand>
        <name>Mg(2+)</name>
        <dbReference type="ChEBI" id="CHEBI:18420"/>
    </ligand>
</feature>
<keyword evidence="4 7" id="KW-0808">Transferase</keyword>